<name>A0A9D1AGA4_9FIRM</name>
<accession>A0A9D1AGA4</accession>
<evidence type="ECO:0000313" key="7">
    <source>
        <dbReference type="EMBL" id="HIR39368.1"/>
    </source>
</evidence>
<dbReference type="SUPFAM" id="SSF143865">
    <property type="entry name" value="CorA soluble domain-like"/>
    <property type="match status" value="1"/>
</dbReference>
<dbReference type="GO" id="GO:0046873">
    <property type="term" value="F:metal ion transmembrane transporter activity"/>
    <property type="evidence" value="ECO:0007669"/>
    <property type="project" value="InterPro"/>
</dbReference>
<keyword evidence="3 6" id="KW-0812">Transmembrane</keyword>
<dbReference type="Gene3D" id="3.30.460.20">
    <property type="entry name" value="CorA soluble domain-like"/>
    <property type="match status" value="1"/>
</dbReference>
<comment type="similarity">
    <text evidence="2">Belongs to the CorA metal ion transporter (MIT) (TC 1.A.35) family.</text>
</comment>
<dbReference type="EMBL" id="DVHB01000058">
    <property type="protein sequence ID" value="HIR39368.1"/>
    <property type="molecule type" value="Genomic_DNA"/>
</dbReference>
<protein>
    <submittedName>
        <fullName evidence="7">Magnesium transporter CorA family protein</fullName>
    </submittedName>
</protein>
<organism evidence="7 8">
    <name type="scientific">Candidatus Coproplasma stercoripullorum</name>
    <dbReference type="NCBI Taxonomy" id="2840751"/>
    <lineage>
        <taxon>Bacteria</taxon>
        <taxon>Bacillati</taxon>
        <taxon>Bacillota</taxon>
        <taxon>Clostridia</taxon>
        <taxon>Eubacteriales</taxon>
        <taxon>Candidatus Coproplasma</taxon>
    </lineage>
</organism>
<evidence type="ECO:0000256" key="5">
    <source>
        <dbReference type="ARBA" id="ARBA00023136"/>
    </source>
</evidence>
<dbReference type="InterPro" id="IPR045863">
    <property type="entry name" value="CorA_TM1_TM2"/>
</dbReference>
<feature type="transmembrane region" description="Helical" evidence="6">
    <location>
        <begin position="254"/>
        <end position="277"/>
    </location>
</feature>
<evidence type="ECO:0000256" key="3">
    <source>
        <dbReference type="ARBA" id="ARBA00022692"/>
    </source>
</evidence>
<evidence type="ECO:0000256" key="1">
    <source>
        <dbReference type="ARBA" id="ARBA00004141"/>
    </source>
</evidence>
<dbReference type="CDD" id="cd12827">
    <property type="entry name" value="EcCorA_ZntB-like_u2"/>
    <property type="match status" value="1"/>
</dbReference>
<reference evidence="7" key="1">
    <citation type="submission" date="2020-10" db="EMBL/GenBank/DDBJ databases">
        <authorList>
            <person name="Gilroy R."/>
        </authorList>
    </citation>
    <scope>NUCLEOTIDE SEQUENCE</scope>
    <source>
        <strain evidence="7">ChiW25-3613</strain>
    </source>
</reference>
<evidence type="ECO:0000256" key="6">
    <source>
        <dbReference type="SAM" id="Phobius"/>
    </source>
</evidence>
<dbReference type="InterPro" id="IPR047199">
    <property type="entry name" value="CorA-like"/>
</dbReference>
<dbReference type="Gene3D" id="1.20.58.340">
    <property type="entry name" value="Magnesium transport protein CorA, transmembrane region"/>
    <property type="match status" value="2"/>
</dbReference>
<dbReference type="PANTHER" id="PTHR47891">
    <property type="entry name" value="TRANSPORTER-RELATED"/>
    <property type="match status" value="1"/>
</dbReference>
<evidence type="ECO:0000313" key="8">
    <source>
        <dbReference type="Proteomes" id="UP000824179"/>
    </source>
</evidence>
<dbReference type="SUPFAM" id="SSF144083">
    <property type="entry name" value="Magnesium transport protein CorA, transmembrane region"/>
    <property type="match status" value="1"/>
</dbReference>
<comment type="subcellular location">
    <subcellularLocation>
        <location evidence="1">Membrane</location>
        <topology evidence="1">Multi-pass membrane protein</topology>
    </subcellularLocation>
</comment>
<gene>
    <name evidence="7" type="ORF">IAB90_03195</name>
</gene>
<feature type="transmembrane region" description="Helical" evidence="6">
    <location>
        <begin position="289"/>
        <end position="313"/>
    </location>
</feature>
<dbReference type="InterPro" id="IPR002523">
    <property type="entry name" value="MgTranspt_CorA/ZnTranspt_ZntB"/>
</dbReference>
<dbReference type="InterPro" id="IPR045861">
    <property type="entry name" value="CorA_cytoplasmic_dom"/>
</dbReference>
<comment type="caution">
    <text evidence="7">The sequence shown here is derived from an EMBL/GenBank/DDBJ whole genome shotgun (WGS) entry which is preliminary data.</text>
</comment>
<dbReference type="GO" id="GO:0016020">
    <property type="term" value="C:membrane"/>
    <property type="evidence" value="ECO:0007669"/>
    <property type="project" value="UniProtKB-SubCell"/>
</dbReference>
<dbReference type="Proteomes" id="UP000824179">
    <property type="component" value="Unassembled WGS sequence"/>
</dbReference>
<keyword evidence="5 6" id="KW-0472">Membrane</keyword>
<dbReference type="Pfam" id="PF01544">
    <property type="entry name" value="CorA"/>
    <property type="match status" value="1"/>
</dbReference>
<reference evidence="7" key="2">
    <citation type="journal article" date="2021" name="PeerJ">
        <title>Extensive microbial diversity within the chicken gut microbiome revealed by metagenomics and culture.</title>
        <authorList>
            <person name="Gilroy R."/>
            <person name="Ravi A."/>
            <person name="Getino M."/>
            <person name="Pursley I."/>
            <person name="Horton D.L."/>
            <person name="Alikhan N.F."/>
            <person name="Baker D."/>
            <person name="Gharbi K."/>
            <person name="Hall N."/>
            <person name="Watson M."/>
            <person name="Adriaenssens E.M."/>
            <person name="Foster-Nyarko E."/>
            <person name="Jarju S."/>
            <person name="Secka A."/>
            <person name="Antonio M."/>
            <person name="Oren A."/>
            <person name="Chaudhuri R.R."/>
            <person name="La Ragione R."/>
            <person name="Hildebrand F."/>
            <person name="Pallen M.J."/>
        </authorList>
    </citation>
    <scope>NUCLEOTIDE SEQUENCE</scope>
    <source>
        <strain evidence="7">ChiW25-3613</strain>
    </source>
</reference>
<proteinExistence type="inferred from homology"/>
<dbReference type="PANTHER" id="PTHR47891:SF2">
    <property type="entry name" value="MAGNESIUM AND COBALT TRANSPORTER"/>
    <property type="match status" value="1"/>
</dbReference>
<dbReference type="AlphaFoldDB" id="A0A9D1AGA4"/>
<sequence>MVQFFRTSERRPLNQLEKFEPLCWVDMINPTDDEVEDVAAISGISEDMLASALDDEERARAEIDDGNYMFILDCPVIEEGDSGDVYSTLPLAVIYNSKCVVTVSLKGNPVLKDFITGRQKVLTEKPVLFTLNFMLGNAKRFLNVLTQIDRKSRRVQAELGRTMKNEEIAQLLDLENSLVYISTSLNSNYSVQEKLSKAEAVTTREDYQDLYDDVAIESKQAMEMCNIYKDILTVTMDAYGSMISNNANDSMKKLTVITVLLAIPTMIAGFWGMNVVVPGQIGEDGSSSVWFWIILAATLVLTVAVGIFLGKFMRSGGAIKRTRRARRRKDKDKK</sequence>
<evidence type="ECO:0000256" key="2">
    <source>
        <dbReference type="ARBA" id="ARBA00009765"/>
    </source>
</evidence>
<keyword evidence="4 6" id="KW-1133">Transmembrane helix</keyword>
<evidence type="ECO:0000256" key="4">
    <source>
        <dbReference type="ARBA" id="ARBA00022989"/>
    </source>
</evidence>